<dbReference type="AlphaFoldDB" id="A0A3G2R2C4"/>
<gene>
    <name evidence="3" type="ORF">D2962_02495</name>
</gene>
<evidence type="ECO:0000313" key="4">
    <source>
        <dbReference type="Proteomes" id="UP000280960"/>
    </source>
</evidence>
<keyword evidence="1" id="KW-0472">Membrane</keyword>
<reference evidence="3 4" key="1">
    <citation type="submission" date="2018-10" db="EMBL/GenBank/DDBJ databases">
        <authorList>
            <person name="Zhang X."/>
        </authorList>
    </citation>
    <scope>NUCLEOTIDE SEQUENCE [LARGE SCALE GENOMIC DNA]</scope>
    <source>
        <strain evidence="3 4">SK-G1</strain>
    </source>
</reference>
<feature type="transmembrane region" description="Helical" evidence="1">
    <location>
        <begin position="132"/>
        <end position="152"/>
    </location>
</feature>
<evidence type="ECO:0000256" key="1">
    <source>
        <dbReference type="SAM" id="Phobius"/>
    </source>
</evidence>
<feature type="domain" description="Protein-glutamine gamma-glutamyltransferase-like C-terminal" evidence="2">
    <location>
        <begin position="272"/>
        <end position="340"/>
    </location>
</feature>
<accession>A0A3G2R2C4</accession>
<dbReference type="KEGG" id="bacg:D2962_02495"/>
<feature type="transmembrane region" description="Helical" evidence="1">
    <location>
        <begin position="26"/>
        <end position="43"/>
    </location>
</feature>
<proteinExistence type="predicted"/>
<keyword evidence="4" id="KW-1185">Reference proteome</keyword>
<dbReference type="Proteomes" id="UP000280960">
    <property type="component" value="Chromosome"/>
</dbReference>
<evidence type="ECO:0000313" key="3">
    <source>
        <dbReference type="EMBL" id="AYO29623.1"/>
    </source>
</evidence>
<dbReference type="RefSeq" id="WP_122014016.1">
    <property type="nucleotide sequence ID" value="NZ_CP033169.1"/>
</dbReference>
<keyword evidence="1" id="KW-1133">Transmembrane helix</keyword>
<dbReference type="EMBL" id="CP033169">
    <property type="protein sequence ID" value="AYO29623.1"/>
    <property type="molecule type" value="Genomic_DNA"/>
</dbReference>
<feature type="transmembrane region" description="Helical" evidence="1">
    <location>
        <begin position="192"/>
        <end position="213"/>
    </location>
</feature>
<dbReference type="InterPro" id="IPR025403">
    <property type="entry name" value="TgpA-like_C"/>
</dbReference>
<feature type="transmembrane region" description="Helical" evidence="1">
    <location>
        <begin position="49"/>
        <end position="67"/>
    </location>
</feature>
<protein>
    <submittedName>
        <fullName evidence="3">DUF4129 domain-containing protein</fullName>
    </submittedName>
</protein>
<organism evidence="3 4">
    <name type="scientific">Biomaibacter acetigenes</name>
    <dbReference type="NCBI Taxonomy" id="2316383"/>
    <lineage>
        <taxon>Bacteria</taxon>
        <taxon>Bacillati</taxon>
        <taxon>Bacillota</taxon>
        <taxon>Clostridia</taxon>
        <taxon>Thermosediminibacterales</taxon>
        <taxon>Tepidanaerobacteraceae</taxon>
        <taxon>Biomaibacter</taxon>
    </lineage>
</organism>
<name>A0A3G2R2C4_9FIRM</name>
<keyword evidence="1" id="KW-0812">Transmembrane</keyword>
<dbReference type="Pfam" id="PF13559">
    <property type="entry name" value="DUF4129"/>
    <property type="match status" value="1"/>
</dbReference>
<evidence type="ECO:0000259" key="2">
    <source>
        <dbReference type="Pfam" id="PF13559"/>
    </source>
</evidence>
<feature type="transmembrane region" description="Helical" evidence="1">
    <location>
        <begin position="88"/>
        <end position="112"/>
    </location>
</feature>
<sequence length="345" mass="39646">MTIYLPFIYGASVNKRIEHYDMLNRLKIYTALLILLSFFVKSAKLFEELLPVLFMYMILSLIILAFYNMEQVGSTMPENYAGSMRKRWIWLSIAVSILLSAGAGLIFSAYNPLCAKNVFIMFGYFYNRFVDVFIKIITPVAAPIIYIFGYIINILKRFVRYQEPEPVEADPGGDSIFAHAEYKGLPPSVTTFFKAMVLVGVIAGFTAVLALVLKKWLSARAEDVEEIRESVFEWKNVKKNIMESMRCLTHMRRPKKGTVEFSDTPAFRVRKLYVDLMRKVGEKGCVREPSQTPLEFIPFIVNLYGEGCKTLIQTITQIYIRARYYPESITKQDVLDAREASKKLP</sequence>